<dbReference type="EMBL" id="JAGKQM010000018">
    <property type="protein sequence ID" value="KAH0862484.1"/>
    <property type="molecule type" value="Genomic_DNA"/>
</dbReference>
<protein>
    <submittedName>
        <fullName evidence="2">Uncharacterized protein</fullName>
    </submittedName>
</protein>
<keyword evidence="3" id="KW-1185">Reference proteome</keyword>
<evidence type="ECO:0000313" key="2">
    <source>
        <dbReference type="EMBL" id="KAH0862484.1"/>
    </source>
</evidence>
<keyword evidence="1" id="KW-0732">Signal</keyword>
<reference evidence="2 3" key="1">
    <citation type="submission" date="2021-05" db="EMBL/GenBank/DDBJ databases">
        <title>Genome Assembly of Synthetic Allotetraploid Brassica napus Reveals Homoeologous Exchanges between Subgenomes.</title>
        <authorList>
            <person name="Davis J.T."/>
        </authorList>
    </citation>
    <scope>NUCLEOTIDE SEQUENCE [LARGE SCALE GENOMIC DNA]</scope>
    <source>
        <strain evidence="3">cv. Da-Ae</strain>
        <tissue evidence="2">Seedling</tissue>
    </source>
</reference>
<proteinExistence type="predicted"/>
<feature type="chain" id="PRO_5046108855" evidence="1">
    <location>
        <begin position="16"/>
        <end position="207"/>
    </location>
</feature>
<name>A0ABQ7Y411_BRANA</name>
<evidence type="ECO:0000313" key="3">
    <source>
        <dbReference type="Proteomes" id="UP000824890"/>
    </source>
</evidence>
<feature type="signal peptide" evidence="1">
    <location>
        <begin position="1"/>
        <end position="15"/>
    </location>
</feature>
<gene>
    <name evidence="2" type="ORF">HID58_079695</name>
</gene>
<dbReference type="PANTHER" id="PTHR32487">
    <property type="entry name" value="3-OXO-DELTA(4,5)-STEROID 5-BETA-REDUCTASE"/>
    <property type="match status" value="1"/>
</dbReference>
<dbReference type="PANTHER" id="PTHR32487:SF0">
    <property type="entry name" value="3-OXO-DELTA(4,5)-STEROID 5-BETA-REDUCTASE"/>
    <property type="match status" value="1"/>
</dbReference>
<comment type="caution">
    <text evidence="2">The sequence shown here is derived from an EMBL/GenBank/DDBJ whole genome shotgun (WGS) entry which is preliminary data.</text>
</comment>
<evidence type="ECO:0000256" key="1">
    <source>
        <dbReference type="SAM" id="SignalP"/>
    </source>
</evidence>
<dbReference type="Proteomes" id="UP000824890">
    <property type="component" value="Unassembled WGS sequence"/>
</dbReference>
<accession>A0ABQ7Y411</accession>
<dbReference type="Gene3D" id="3.40.50.720">
    <property type="entry name" value="NAD(P)-binding Rossmann-like Domain"/>
    <property type="match status" value="1"/>
</dbReference>
<sequence length="207" mass="23816">MVRHVLLNLCRQVCAHLLSYFAECQEPPFNEDMLRLQIENFYYTLEDILSEEIKSKESVTWSVHRPNTIFGFSPYSLMNIAWEGFTTASDADLIAEKQILAAVDPYAKNEAFNFWDRGVWIQGREECGVGGDDEREREGLEGDGEGQLQEKKLNEVGVWWFADVVLGVEGMIDSMNKSKEYGFLGFRNSNNSFISWIDKYKAFKIVP</sequence>
<organism evidence="2 3">
    <name type="scientific">Brassica napus</name>
    <name type="common">Rape</name>
    <dbReference type="NCBI Taxonomy" id="3708"/>
    <lineage>
        <taxon>Eukaryota</taxon>
        <taxon>Viridiplantae</taxon>
        <taxon>Streptophyta</taxon>
        <taxon>Embryophyta</taxon>
        <taxon>Tracheophyta</taxon>
        <taxon>Spermatophyta</taxon>
        <taxon>Magnoliopsida</taxon>
        <taxon>eudicotyledons</taxon>
        <taxon>Gunneridae</taxon>
        <taxon>Pentapetalae</taxon>
        <taxon>rosids</taxon>
        <taxon>malvids</taxon>
        <taxon>Brassicales</taxon>
        <taxon>Brassicaceae</taxon>
        <taxon>Brassiceae</taxon>
        <taxon>Brassica</taxon>
    </lineage>
</organism>